<evidence type="ECO:0000256" key="5">
    <source>
        <dbReference type="ARBA" id="ARBA00023284"/>
    </source>
</evidence>
<evidence type="ECO:0000256" key="1">
    <source>
        <dbReference type="ARBA" id="ARBA00005791"/>
    </source>
</evidence>
<dbReference type="PANTHER" id="PTHR13887">
    <property type="entry name" value="GLUTATHIONE S-TRANSFERASE KAPPA"/>
    <property type="match status" value="1"/>
</dbReference>
<dbReference type="AlphaFoldDB" id="A0A3N2DA23"/>
<organism evidence="8 9">
    <name type="scientific">Salana multivorans</name>
    <dbReference type="NCBI Taxonomy" id="120377"/>
    <lineage>
        <taxon>Bacteria</taxon>
        <taxon>Bacillati</taxon>
        <taxon>Actinomycetota</taxon>
        <taxon>Actinomycetes</taxon>
        <taxon>Micrococcales</taxon>
        <taxon>Beutenbergiaceae</taxon>
        <taxon>Salana</taxon>
    </lineage>
</organism>
<dbReference type="EMBL" id="RKHQ01000001">
    <property type="protein sequence ID" value="ROR96304.1"/>
    <property type="molecule type" value="Genomic_DNA"/>
</dbReference>
<evidence type="ECO:0000313" key="8">
    <source>
        <dbReference type="EMBL" id="ROR96304.1"/>
    </source>
</evidence>
<name>A0A3N2DA23_9MICO</name>
<keyword evidence="9" id="KW-1185">Reference proteome</keyword>
<evidence type="ECO:0000313" key="9">
    <source>
        <dbReference type="Proteomes" id="UP000275356"/>
    </source>
</evidence>
<dbReference type="GO" id="GO:0016853">
    <property type="term" value="F:isomerase activity"/>
    <property type="evidence" value="ECO:0007669"/>
    <property type="project" value="UniProtKB-KW"/>
</dbReference>
<feature type="domain" description="Thioredoxin" evidence="7">
    <location>
        <begin position="23"/>
        <end position="224"/>
    </location>
</feature>
<comment type="caution">
    <text evidence="8">The sequence shown here is derived from an EMBL/GenBank/DDBJ whole genome shotgun (WGS) entry which is preliminary data.</text>
</comment>
<gene>
    <name evidence="8" type="ORF">EDD28_0887</name>
</gene>
<keyword evidence="8" id="KW-0413">Isomerase</keyword>
<dbReference type="RefSeq" id="WP_245967911.1">
    <property type="nucleotide sequence ID" value="NZ_RKHQ01000001.1"/>
</dbReference>
<reference evidence="8 9" key="1">
    <citation type="submission" date="2018-11" db="EMBL/GenBank/DDBJ databases">
        <title>Sequencing the genomes of 1000 actinobacteria strains.</title>
        <authorList>
            <person name="Klenk H.-P."/>
        </authorList>
    </citation>
    <scope>NUCLEOTIDE SEQUENCE [LARGE SCALE GENOMIC DNA]</scope>
    <source>
        <strain evidence="8 9">DSM 13521</strain>
    </source>
</reference>
<dbReference type="GO" id="GO:0016491">
    <property type="term" value="F:oxidoreductase activity"/>
    <property type="evidence" value="ECO:0007669"/>
    <property type="project" value="UniProtKB-KW"/>
</dbReference>
<keyword evidence="2" id="KW-0732">Signal</keyword>
<keyword evidence="5" id="KW-0676">Redox-active center</keyword>
<evidence type="ECO:0000259" key="7">
    <source>
        <dbReference type="PROSITE" id="PS51352"/>
    </source>
</evidence>
<dbReference type="SUPFAM" id="SSF52833">
    <property type="entry name" value="Thioredoxin-like"/>
    <property type="match status" value="1"/>
</dbReference>
<comment type="similarity">
    <text evidence="1">Belongs to the thioredoxin family. DsbA subfamily.</text>
</comment>
<dbReference type="InterPro" id="IPR013766">
    <property type="entry name" value="Thioredoxin_domain"/>
</dbReference>
<proteinExistence type="inferred from homology"/>
<protein>
    <submittedName>
        <fullName evidence="8">Protein-disulfide isomerase</fullName>
    </submittedName>
</protein>
<keyword evidence="4" id="KW-1015">Disulfide bond</keyword>
<accession>A0A3N2DA23</accession>
<evidence type="ECO:0000256" key="2">
    <source>
        <dbReference type="ARBA" id="ARBA00022729"/>
    </source>
</evidence>
<feature type="compositionally biased region" description="Low complexity" evidence="6">
    <location>
        <begin position="23"/>
        <end position="37"/>
    </location>
</feature>
<sequence>MLAVAAVIVALVLAMSRNRDSGAEPAATAPVPGGPTEVQGPEQLDLRSAERREADDLLAVGPVDAPVALVVFSDYQCPFCARWSAETLPLLMDHVDAGELRIEWRDVNVFGPASERAARASYAAAKQGVFWEYHDRLFEGGATRTENELGDEALIALAEELGLDVERFTADLASAETVAQITENAQLGIDLGAYSTPAFILGGQPIVGAQPSAVFLDAFAAALAAAR</sequence>
<dbReference type="Pfam" id="PF13462">
    <property type="entry name" value="Thioredoxin_4"/>
    <property type="match status" value="1"/>
</dbReference>
<evidence type="ECO:0000256" key="4">
    <source>
        <dbReference type="ARBA" id="ARBA00023157"/>
    </source>
</evidence>
<keyword evidence="3" id="KW-0560">Oxidoreductase</keyword>
<evidence type="ECO:0000256" key="3">
    <source>
        <dbReference type="ARBA" id="ARBA00023002"/>
    </source>
</evidence>
<dbReference type="InterPro" id="IPR012336">
    <property type="entry name" value="Thioredoxin-like_fold"/>
</dbReference>
<dbReference type="PROSITE" id="PS51352">
    <property type="entry name" value="THIOREDOXIN_2"/>
    <property type="match status" value="1"/>
</dbReference>
<dbReference type="InterPro" id="IPR036249">
    <property type="entry name" value="Thioredoxin-like_sf"/>
</dbReference>
<dbReference type="Gene3D" id="3.40.30.10">
    <property type="entry name" value="Glutaredoxin"/>
    <property type="match status" value="1"/>
</dbReference>
<dbReference type="PANTHER" id="PTHR13887:SF14">
    <property type="entry name" value="DISULFIDE BOND FORMATION PROTEIN D"/>
    <property type="match status" value="1"/>
</dbReference>
<feature type="region of interest" description="Disordered" evidence="6">
    <location>
        <begin position="22"/>
        <end position="41"/>
    </location>
</feature>
<evidence type="ECO:0000256" key="6">
    <source>
        <dbReference type="SAM" id="MobiDB-lite"/>
    </source>
</evidence>
<dbReference type="Proteomes" id="UP000275356">
    <property type="component" value="Unassembled WGS sequence"/>
</dbReference>